<dbReference type="InterPro" id="IPR029058">
    <property type="entry name" value="AB_hydrolase_fold"/>
</dbReference>
<dbReference type="RefSeq" id="WP_388101787.1">
    <property type="nucleotide sequence ID" value="NZ_JBIAHM010000001.1"/>
</dbReference>
<evidence type="ECO:0000313" key="5">
    <source>
        <dbReference type="EMBL" id="MFE9597271.1"/>
    </source>
</evidence>
<dbReference type="EMBL" id="JBIAHM010000001">
    <property type="protein sequence ID" value="MFE9597271.1"/>
    <property type="molecule type" value="Genomic_DNA"/>
</dbReference>
<evidence type="ECO:0000256" key="1">
    <source>
        <dbReference type="ARBA" id="ARBA00005964"/>
    </source>
</evidence>
<comment type="caution">
    <text evidence="5">The sequence shown here is derived from an EMBL/GenBank/DDBJ whole genome shotgun (WGS) entry which is preliminary data.</text>
</comment>
<dbReference type="InterPro" id="IPR002018">
    <property type="entry name" value="CarbesteraseB"/>
</dbReference>
<evidence type="ECO:0000259" key="4">
    <source>
        <dbReference type="Pfam" id="PF00135"/>
    </source>
</evidence>
<comment type="similarity">
    <text evidence="1 3">Belongs to the type-B carboxylesterase/lipase family.</text>
</comment>
<feature type="domain" description="Carboxylesterase type B" evidence="4">
    <location>
        <begin position="4"/>
        <end position="467"/>
    </location>
</feature>
<keyword evidence="2 3" id="KW-0378">Hydrolase</keyword>
<keyword evidence="6" id="KW-1185">Reference proteome</keyword>
<evidence type="ECO:0000256" key="3">
    <source>
        <dbReference type="RuleBase" id="RU361235"/>
    </source>
</evidence>
<dbReference type="PROSITE" id="PS00122">
    <property type="entry name" value="CARBOXYLESTERASE_B_1"/>
    <property type="match status" value="1"/>
</dbReference>
<gene>
    <name evidence="5" type="ORF">ACFYNQ_01690</name>
</gene>
<evidence type="ECO:0000256" key="2">
    <source>
        <dbReference type="ARBA" id="ARBA00022801"/>
    </source>
</evidence>
<dbReference type="Proteomes" id="UP001601303">
    <property type="component" value="Unassembled WGS sequence"/>
</dbReference>
<evidence type="ECO:0000313" key="6">
    <source>
        <dbReference type="Proteomes" id="UP001601303"/>
    </source>
</evidence>
<protein>
    <recommendedName>
        <fullName evidence="3">Carboxylic ester hydrolase</fullName>
        <ecNumber evidence="3">3.1.1.-</ecNumber>
    </recommendedName>
</protein>
<dbReference type="PANTHER" id="PTHR43142">
    <property type="entry name" value="CARBOXYLIC ESTER HYDROLASE"/>
    <property type="match status" value="1"/>
</dbReference>
<name>A0ABW6LTN3_9ACTN</name>
<dbReference type="Pfam" id="PF00135">
    <property type="entry name" value="COesterase"/>
    <property type="match status" value="1"/>
</dbReference>
<dbReference type="Gene3D" id="3.40.50.1820">
    <property type="entry name" value="alpha/beta hydrolase"/>
    <property type="match status" value="1"/>
</dbReference>
<organism evidence="5 6">
    <name type="scientific">Streptomyces hokutonensis</name>
    <dbReference type="NCBI Taxonomy" id="1306990"/>
    <lineage>
        <taxon>Bacteria</taxon>
        <taxon>Bacillati</taxon>
        <taxon>Actinomycetota</taxon>
        <taxon>Actinomycetes</taxon>
        <taxon>Kitasatosporales</taxon>
        <taxon>Streptomycetaceae</taxon>
        <taxon>Streptomyces</taxon>
    </lineage>
</organism>
<sequence length="507" mass="52412">MSGAPVVRTTGGAVRGRLRAGVRTFASIPYAAPVTGPARFAAPAPAPRWDGVRDATVPGGTAPARARSGFGGLDLSPVLGPGWIPDPGYLTVTVTAPEHPSGGLPVLVFVHGGGLISGTGRAPLYDGSSFARDGIVTVTLNYRLGIAGWLDVPGAPANRGLLDVVAALRWVAENAAAFGGDPGRVTVAGQSAGAMIVAALLAHPEARRERLFSRAISQSGSGTAAISAEQAALTTRAVAEALNVRATPVELGAVDDRRLTEALGAVGPVAVIPDGPLDTSLGESPVRCVVDGSSLDRQPVEAVHDGGLGADVDLLIGTNREEANLYTVPSGAALTETRLLALAERRLANPREGLTAYRTAQPAARPAELASRLITDTFTRGSRLLADAHARHRRARTYAYEFAWRSPAFGGALGACHCVELPFVFHRTDLPALYGDTALLGPRRPPPGLADRTHAAWTAFIRDGDPGWTPYDLAARATVVIDERWSMISGGGDQGAGSRAVPSTPGP</sequence>
<accession>A0ABW6LTN3</accession>
<dbReference type="SUPFAM" id="SSF53474">
    <property type="entry name" value="alpha/beta-Hydrolases"/>
    <property type="match status" value="1"/>
</dbReference>
<reference evidence="5 6" key="1">
    <citation type="submission" date="2024-10" db="EMBL/GenBank/DDBJ databases">
        <title>The Natural Products Discovery Center: Release of the First 8490 Sequenced Strains for Exploring Actinobacteria Biosynthetic Diversity.</title>
        <authorList>
            <person name="Kalkreuter E."/>
            <person name="Kautsar S.A."/>
            <person name="Yang D."/>
            <person name="Bader C.D."/>
            <person name="Teijaro C.N."/>
            <person name="Fluegel L."/>
            <person name="Davis C.M."/>
            <person name="Simpson J.R."/>
            <person name="Lauterbach L."/>
            <person name="Steele A.D."/>
            <person name="Gui C."/>
            <person name="Meng S."/>
            <person name="Li G."/>
            <person name="Viehrig K."/>
            <person name="Ye F."/>
            <person name="Su P."/>
            <person name="Kiefer A.F."/>
            <person name="Nichols A."/>
            <person name="Cepeda A.J."/>
            <person name="Yan W."/>
            <person name="Fan B."/>
            <person name="Jiang Y."/>
            <person name="Adhikari A."/>
            <person name="Zheng C.-J."/>
            <person name="Schuster L."/>
            <person name="Cowan T.M."/>
            <person name="Smanski M.J."/>
            <person name="Chevrette M.G."/>
            <person name="De Carvalho L.P.S."/>
            <person name="Shen B."/>
        </authorList>
    </citation>
    <scope>NUCLEOTIDE SEQUENCE [LARGE SCALE GENOMIC DNA]</scope>
    <source>
        <strain evidence="5 6">NPDC006488</strain>
    </source>
</reference>
<dbReference type="EC" id="3.1.1.-" evidence="3"/>
<proteinExistence type="inferred from homology"/>
<dbReference type="InterPro" id="IPR019826">
    <property type="entry name" value="Carboxylesterase_B_AS"/>
</dbReference>
<dbReference type="PANTHER" id="PTHR43142:SF1">
    <property type="entry name" value="CARBOXYLIC ESTER HYDROLASE"/>
    <property type="match status" value="1"/>
</dbReference>